<protein>
    <recommendedName>
        <fullName evidence="5">Large membrane protein</fullName>
    </recommendedName>
</protein>
<name>A0ABV6TU86_9ACTN</name>
<evidence type="ECO:0000256" key="1">
    <source>
        <dbReference type="SAM" id="MobiDB-lite"/>
    </source>
</evidence>
<evidence type="ECO:0008006" key="5">
    <source>
        <dbReference type="Google" id="ProtNLM"/>
    </source>
</evidence>
<feature type="compositionally biased region" description="Polar residues" evidence="1">
    <location>
        <begin position="179"/>
        <end position="189"/>
    </location>
</feature>
<feature type="compositionally biased region" description="Polar residues" evidence="1">
    <location>
        <begin position="340"/>
        <end position="355"/>
    </location>
</feature>
<keyword evidence="2" id="KW-0812">Transmembrane</keyword>
<dbReference type="Proteomes" id="UP001589887">
    <property type="component" value="Unassembled WGS sequence"/>
</dbReference>
<proteinExistence type="predicted"/>
<keyword evidence="4" id="KW-1185">Reference proteome</keyword>
<evidence type="ECO:0000256" key="2">
    <source>
        <dbReference type="SAM" id="Phobius"/>
    </source>
</evidence>
<sequence length="518" mass="52191">MSSEHTQEESPQRRTRRSPFVLASVAAAVLVAGGGGAYWASTASGGSASVDGKAGAGGNPTPPPLGLDSGREGIAPGEPDPNGVVYRAEGKLPDGPAKAAVYRPGGTVGEAEVAKLAKALGIDGPPRLEGELWKAGITKDGGGPVLTVNQKAPGSWTFARYGTGGTDNCPKGSKCPMHTTGTDTSTSPAQGIAPGEHDPTGGGGSPVSEQAAKAAAAPVLKALGQDDAKLNASQLMGAVRVVNADPVIGGLPTYGWTTGIRVGPDGQVVGGSGQLKAPEKGDTYPVLSAEETLKQLNGSGGGRPASKDCTGPVPLEDQPQGEPTKGALPSDPQRKLPSDPQGNIQHQPCKQGTPSTVTVDKAVFGLSAQYVDGRQALVPSWLFEVKPTGATQPVTVTAPALAPQYLAKPPASPAGPGTALPAPSGSSPTGHQALVSYAIGQDGRTLTVTFWGGVCDTYAATADESGTEVRVSVGVAHHDPKKICTMIAKKATVSVALHQTLGERRVVDAGTGQELPKS</sequence>
<feature type="region of interest" description="Disordered" evidence="1">
    <location>
        <begin position="408"/>
        <end position="427"/>
    </location>
</feature>
<comment type="caution">
    <text evidence="3">The sequence shown here is derived from an EMBL/GenBank/DDBJ whole genome shotgun (WGS) entry which is preliminary data.</text>
</comment>
<evidence type="ECO:0000313" key="4">
    <source>
        <dbReference type="Proteomes" id="UP001589887"/>
    </source>
</evidence>
<feature type="region of interest" description="Disordered" evidence="1">
    <location>
        <begin position="176"/>
        <end position="211"/>
    </location>
</feature>
<accession>A0ABV6TU86</accession>
<evidence type="ECO:0000313" key="3">
    <source>
        <dbReference type="EMBL" id="MFC0848734.1"/>
    </source>
</evidence>
<organism evidence="3 4">
    <name type="scientific">Streptomyces noboritoensis</name>
    <dbReference type="NCBI Taxonomy" id="67337"/>
    <lineage>
        <taxon>Bacteria</taxon>
        <taxon>Bacillati</taxon>
        <taxon>Actinomycetota</taxon>
        <taxon>Actinomycetes</taxon>
        <taxon>Kitasatosporales</taxon>
        <taxon>Streptomycetaceae</taxon>
        <taxon>Streptomyces</taxon>
    </lineage>
</organism>
<dbReference type="EMBL" id="JBHMQV010000009">
    <property type="protein sequence ID" value="MFC0848734.1"/>
    <property type="molecule type" value="Genomic_DNA"/>
</dbReference>
<feature type="transmembrane region" description="Helical" evidence="2">
    <location>
        <begin position="20"/>
        <end position="40"/>
    </location>
</feature>
<feature type="region of interest" description="Disordered" evidence="1">
    <location>
        <begin position="41"/>
        <end position="81"/>
    </location>
</feature>
<keyword evidence="2" id="KW-1133">Transmembrane helix</keyword>
<reference evidence="3 4" key="1">
    <citation type="submission" date="2024-09" db="EMBL/GenBank/DDBJ databases">
        <authorList>
            <person name="Sun Q."/>
            <person name="Mori K."/>
        </authorList>
    </citation>
    <scope>NUCLEOTIDE SEQUENCE [LARGE SCALE GENOMIC DNA]</scope>
    <source>
        <strain evidence="3 4">JCM 4557</strain>
    </source>
</reference>
<keyword evidence="2" id="KW-0472">Membrane</keyword>
<feature type="region of interest" description="Disordered" evidence="1">
    <location>
        <begin position="295"/>
        <end position="355"/>
    </location>
</feature>
<dbReference type="RefSeq" id="WP_394323167.1">
    <property type="nucleotide sequence ID" value="NZ_JBHMQV010000009.1"/>
</dbReference>
<gene>
    <name evidence="3" type="ORF">ACFH04_34250</name>
</gene>